<dbReference type="CDD" id="cd00146">
    <property type="entry name" value="PKD"/>
    <property type="match status" value="1"/>
</dbReference>
<dbReference type="InterPro" id="IPR051246">
    <property type="entry name" value="WDR48"/>
</dbReference>
<dbReference type="InterPro" id="IPR006626">
    <property type="entry name" value="PbH1"/>
</dbReference>
<feature type="chain" id="PRO_5025539741" description="PKD domain-containing protein" evidence="1">
    <location>
        <begin position="19"/>
        <end position="1987"/>
    </location>
</feature>
<proteinExistence type="predicted"/>
<protein>
    <recommendedName>
        <fullName evidence="2">PKD domain-containing protein</fullName>
    </recommendedName>
</protein>
<dbReference type="InterPro" id="IPR000601">
    <property type="entry name" value="PKD_dom"/>
</dbReference>
<sequence length="1987" mass="206757">MKSSRLISFIFRATIALGATLGSVTQARNLFVDVNSSAASVFPYTDEASPAKNIQDAVDATIDGDLVWVSPGTYLPTSEILVTNAIQILSYYTYLGDTGVRTTIVDGQNERRCFNLSNSDCSISGLTIQNGSSNSGGGVYCSDNIPSITDCIFEGNTATYSLGGGGGLYKGTATGCTFTSNSAASGGGAKESKLFNCTLTENEASSGGGLYKGSATDCIIKNNEAQTGGAFYYVDATNCIVADNVAQVHGGGLFGGSAIGCAIFGNTALDQGGGSAYATLTQCTVTDNAADKGGGTSGGQLNNSIIWNNRANAYANVSSSQGFFSCYPEATPEYNGCITNNPQLVSSSHISFTSPCLGAGDGTYAIGTDIDGQTWKDAPTMGCDEVYANFVSGQIIPTLETPELVIVNETITINALVEGAVTETVLDFGDGTFLTNPICSSMSHSWSTGNYNVILTGYNDTHPEGIAVTNLVLARSDEYNTIYVSAQTGSDFSSGESWAEAKQTIQGGVDAQDAARGLVLVSNGTYSVTTEIIVDKEIRIQSLNGSDVTTIQGDRFYLNNQHCLVEGFTIRDASGGAIYCSGLNPIVSNCIITENSSGGSGGGVMWRGTANSCTFTNNTGRNGPGGMQDGIANDCLFINNVSANIGGGGMRGGIANRCIFKGNKAIYGGGARDTEANDCQFLFNETIPDYRGDTAPGGGMYSGTANNCVFRGNKSLESGGGAYGTIATHCTFTANLAATTGGGLYNGTANNCILWYNTALISDDNIAASTANYSCAPELTHGTDGNITNMPQLVSASHISAASPCVNGGSAAYSTSAADIDGDPWQTPPAMGCDQPAYPPVGAPTITIVGPTHVATYFTAFYTIDIQGAIERDLLDFGDGFTAINTAVIPISHTWTVPGTYNMVVTGWNDYNSASYSVTNVIEVSNQNDTAIHVAPNGDDDSVGTTWSTAKQTIQAGIDAQDQTGGLVLVSNGVYTLTETIQIDKEIRLSSVNGAATTIIDGGSINTYTGITCIEIADNHTTVSDFTVRNGYDSTSLNGYLGGGIFCDHSLSPQIHNCIFLNNQASQGAGMAYGTAIDCVFSNNISATGEGGGLYIGNADRCRFVGNIARNAGGGMYAGTANDCTFTENKNDSAGSVYGNGAGMSLGTANRCTFTHNDSNGYGGGMNEGTANDCVFFGNASVNGGGGMRKGTATDCTFVGNSTGKNGGGFDYTTATRCTLSGNHAALGGGTYSGSATACAISGNTADDIGGGTHSTTLFNCTVTGNSASEVGGVYRGSPKNCIIWGNTASFGMNDFDDGSSYYNYIYNTCSPDAPYGIHGCITNNPLLVSSSHIAANSPCIGKGDAAYATGTDLDGEAWNTLPAMGCDEIGAFLSGPIEMAFFGPSPIVINTVGNYTALFNGPVSKTIVDFTDGTRVTNAIGVLPHAWSGPNSASHDVILTAFNETYPQGASYTQAVEVVNCDDSDIHVHSSGDDLADGKSWATAKQTIQAGVDAQNIYGGRVLVDGNTYSISEAIEINKPIYLKGYDYDSADGAIPIIDGGGNNRCFMLGVHACILENFIIQNGEDSGNNGGGIYCENGAPRITYSTISNCIAYNGAGIYKGTVEHCTLENNTATSLGGAAYFTTVEDSTLIGNNAQYGGGLHSGTLTGCTLSNNTATTYGGGAYNCRVIVSTISSNTAPSGGGLYQSIADRCHISHNQATGYAGGGIYSGTAQNCTIAHNQAEQNGGGSFGTELRNCTVAENHADAGGGVRGGTIYNSIVWNNTATTEGNNLLYGTFKNSCSPDLLHGQNGNITNAPLFLSLSPNPLHRGSDYFLGNYSPCLNAGDNSTVETDLDFNDWERIRYGTVDMGAIEMDFYASDSDGDDMRDGWELEHFGGVTNAVADADADADVFDNYSEYIAGTDPNDGTSYLRVTQCDVEEDGANVWITLKWEPSVEGRAYAVQWSTNLVNGFQDRILYLPYPDDQITFGNDLPESFYKIKVWIED</sequence>
<name>A0A6C2UF38_9BACT</name>
<evidence type="ECO:0000259" key="2">
    <source>
        <dbReference type="PROSITE" id="PS50093"/>
    </source>
</evidence>
<dbReference type="PANTHER" id="PTHR19862:SF14">
    <property type="entry name" value="WD REPEAT-CONTAINING PROTEIN 48"/>
    <property type="match status" value="1"/>
</dbReference>
<dbReference type="GO" id="GO:0043130">
    <property type="term" value="F:ubiquitin binding"/>
    <property type="evidence" value="ECO:0007669"/>
    <property type="project" value="TreeGrafter"/>
</dbReference>
<feature type="domain" description="PKD" evidence="2">
    <location>
        <begin position="876"/>
        <end position="929"/>
    </location>
</feature>
<dbReference type="InterPro" id="IPR012334">
    <property type="entry name" value="Pectin_lyas_fold"/>
</dbReference>
<evidence type="ECO:0000256" key="1">
    <source>
        <dbReference type="SAM" id="SignalP"/>
    </source>
</evidence>
<dbReference type="GO" id="GO:0000724">
    <property type="term" value="P:double-strand break repair via homologous recombination"/>
    <property type="evidence" value="ECO:0007669"/>
    <property type="project" value="TreeGrafter"/>
</dbReference>
<dbReference type="Proteomes" id="UP000346198">
    <property type="component" value="Unassembled WGS sequence"/>
</dbReference>
<evidence type="ECO:0000313" key="4">
    <source>
        <dbReference type="Proteomes" id="UP000346198"/>
    </source>
</evidence>
<dbReference type="RefSeq" id="WP_136060221.1">
    <property type="nucleotide sequence ID" value="NZ_CAAHFH010000001.1"/>
</dbReference>
<dbReference type="PROSITE" id="PS50093">
    <property type="entry name" value="PKD"/>
    <property type="match status" value="1"/>
</dbReference>
<dbReference type="PANTHER" id="PTHR19862">
    <property type="entry name" value="WD REPEAT-CONTAINING PROTEIN 48"/>
    <property type="match status" value="1"/>
</dbReference>
<reference evidence="3 4" key="1">
    <citation type="submission" date="2019-04" db="EMBL/GenBank/DDBJ databases">
        <authorList>
            <person name="Van Vliet M D."/>
        </authorList>
    </citation>
    <scope>NUCLEOTIDE SEQUENCE [LARGE SCALE GENOMIC DNA]</scope>
    <source>
        <strain evidence="3 4">F21</strain>
    </source>
</reference>
<dbReference type="InterPro" id="IPR007742">
    <property type="entry name" value="NosD_dom"/>
</dbReference>
<keyword evidence="4" id="KW-1185">Reference proteome</keyword>
<dbReference type="EMBL" id="CAAHFH010000001">
    <property type="protein sequence ID" value="VGO18765.1"/>
    <property type="molecule type" value="Genomic_DNA"/>
</dbReference>
<keyword evidence="1" id="KW-0732">Signal</keyword>
<gene>
    <name evidence="3" type="ORF">SCARR_00818</name>
</gene>
<organism evidence="3 4">
    <name type="scientific">Pontiella sulfatireligans</name>
    <dbReference type="NCBI Taxonomy" id="2750658"/>
    <lineage>
        <taxon>Bacteria</taxon>
        <taxon>Pseudomonadati</taxon>
        <taxon>Kiritimatiellota</taxon>
        <taxon>Kiritimatiellia</taxon>
        <taxon>Kiritimatiellales</taxon>
        <taxon>Pontiellaceae</taxon>
        <taxon>Pontiella</taxon>
    </lineage>
</organism>
<dbReference type="InterPro" id="IPR035986">
    <property type="entry name" value="PKD_dom_sf"/>
</dbReference>
<dbReference type="InterPro" id="IPR011050">
    <property type="entry name" value="Pectin_lyase_fold/virulence"/>
</dbReference>
<feature type="signal peptide" evidence="1">
    <location>
        <begin position="1"/>
        <end position="18"/>
    </location>
</feature>
<dbReference type="Gene3D" id="2.160.20.10">
    <property type="entry name" value="Single-stranded right-handed beta-helix, Pectin lyase-like"/>
    <property type="match status" value="4"/>
</dbReference>
<dbReference type="SUPFAM" id="SSF49299">
    <property type="entry name" value="PKD domain"/>
    <property type="match status" value="2"/>
</dbReference>
<dbReference type="Pfam" id="PF05048">
    <property type="entry name" value="NosD"/>
    <property type="match status" value="1"/>
</dbReference>
<dbReference type="SMART" id="SM00710">
    <property type="entry name" value="PbH1"/>
    <property type="match status" value="22"/>
</dbReference>
<accession>A0A6C2UF38</accession>
<dbReference type="SUPFAM" id="SSF51126">
    <property type="entry name" value="Pectin lyase-like"/>
    <property type="match status" value="5"/>
</dbReference>
<evidence type="ECO:0000313" key="3">
    <source>
        <dbReference type="EMBL" id="VGO18765.1"/>
    </source>
</evidence>